<feature type="domain" description="AMMECR1" evidence="1">
    <location>
        <begin position="14"/>
        <end position="203"/>
    </location>
</feature>
<reference evidence="2" key="1">
    <citation type="submission" date="2021-12" db="EMBL/GenBank/DDBJ databases">
        <authorList>
            <person name="Rodrigo-Torres L."/>
            <person name="Arahal R. D."/>
            <person name="Lucena T."/>
        </authorList>
    </citation>
    <scope>NUCLEOTIDE SEQUENCE</scope>
    <source>
        <strain evidence="2">CECT 8226</strain>
    </source>
</reference>
<name>A0ABN8DN51_9VIBR</name>
<organism evidence="2 3">
    <name type="scientific">Vibrio hippocampi</name>
    <dbReference type="NCBI Taxonomy" id="654686"/>
    <lineage>
        <taxon>Bacteria</taxon>
        <taxon>Pseudomonadati</taxon>
        <taxon>Pseudomonadota</taxon>
        <taxon>Gammaproteobacteria</taxon>
        <taxon>Vibrionales</taxon>
        <taxon>Vibrionaceae</taxon>
        <taxon>Vibrio</taxon>
    </lineage>
</organism>
<dbReference type="InterPro" id="IPR023473">
    <property type="entry name" value="AMMECR1"/>
</dbReference>
<dbReference type="PROSITE" id="PS51112">
    <property type="entry name" value="AMMECR1"/>
    <property type="match status" value="1"/>
</dbReference>
<dbReference type="InterPro" id="IPR036071">
    <property type="entry name" value="AMMECR1_dom_sf"/>
</dbReference>
<comment type="caution">
    <text evidence="2">The sequence shown here is derived from an EMBL/GenBank/DDBJ whole genome shotgun (WGS) entry which is preliminary data.</text>
</comment>
<evidence type="ECO:0000313" key="2">
    <source>
        <dbReference type="EMBL" id="CAH0530428.1"/>
    </source>
</evidence>
<dbReference type="PANTHER" id="PTHR13016:SF0">
    <property type="entry name" value="AMME SYNDROME CANDIDATE GENE 1 PROTEIN"/>
    <property type="match status" value="1"/>
</dbReference>
<keyword evidence="3" id="KW-1185">Reference proteome</keyword>
<gene>
    <name evidence="2" type="ORF">VHP8226_04062</name>
</gene>
<dbReference type="NCBIfam" id="TIGR00296">
    <property type="entry name" value="TIGR00296 family protein"/>
    <property type="match status" value="1"/>
</dbReference>
<dbReference type="RefSeq" id="WP_237486995.1">
    <property type="nucleotide sequence ID" value="NZ_CAKLCM010000003.1"/>
</dbReference>
<sequence length="204" mass="22875">MPVTLSDNRKLTDFDLSVLLDIVTHTLEHYLSGAPIEPLTLSDYPTRLTVPGACYVTLTVAGKLQGCIGTTMTQMPLVQEVQRKALGAACQDQRFTPLVAEQADELTIEVSVLTPPTSLPIESEAMLLDYLQTHQCGLVLQHGSKSALLLPQVWEKLPEPQQFLQHLKQKAGWSNDYWHDDICVSRFDVESAQRPFHHRQEEKS</sequence>
<dbReference type="InterPro" id="IPR002733">
    <property type="entry name" value="AMMECR1_domain"/>
</dbReference>
<evidence type="ECO:0000313" key="3">
    <source>
        <dbReference type="Proteomes" id="UP000838160"/>
    </source>
</evidence>
<dbReference type="Proteomes" id="UP000838160">
    <property type="component" value="Unassembled WGS sequence"/>
</dbReference>
<dbReference type="InterPro" id="IPR027485">
    <property type="entry name" value="AMMECR1_N"/>
</dbReference>
<proteinExistence type="predicted"/>
<dbReference type="PANTHER" id="PTHR13016">
    <property type="entry name" value="AMMECR1 HOMOLOG"/>
    <property type="match status" value="1"/>
</dbReference>
<accession>A0ABN8DN51</accession>
<protein>
    <recommendedName>
        <fullName evidence="1">AMMECR1 domain-containing protein</fullName>
    </recommendedName>
</protein>
<dbReference type="SUPFAM" id="SSF143447">
    <property type="entry name" value="AMMECR1-like"/>
    <property type="match status" value="1"/>
</dbReference>
<evidence type="ECO:0000259" key="1">
    <source>
        <dbReference type="PROSITE" id="PS51112"/>
    </source>
</evidence>
<dbReference type="EMBL" id="CAKLCM010000003">
    <property type="protein sequence ID" value="CAH0530428.1"/>
    <property type="molecule type" value="Genomic_DNA"/>
</dbReference>
<dbReference type="NCBIfam" id="TIGR04335">
    <property type="entry name" value="AmmeMemoSam_A"/>
    <property type="match status" value="1"/>
</dbReference>
<dbReference type="InterPro" id="IPR027623">
    <property type="entry name" value="AmmeMemoSam_A"/>
</dbReference>
<dbReference type="Pfam" id="PF01871">
    <property type="entry name" value="AMMECR1"/>
    <property type="match status" value="1"/>
</dbReference>
<dbReference type="Gene3D" id="3.30.700.20">
    <property type="entry name" value="Hypothetical protein ph0010, domain 1"/>
    <property type="match status" value="1"/>
</dbReference>
<dbReference type="Gene3D" id="3.30.1490.150">
    <property type="entry name" value="Hypothetical protein ph0010, domain 2"/>
    <property type="match status" value="1"/>
</dbReference>